<dbReference type="Gene3D" id="1.25.40.10">
    <property type="entry name" value="Tetratricopeptide repeat domain"/>
    <property type="match status" value="2"/>
</dbReference>
<feature type="compositionally biased region" description="Basic and acidic residues" evidence="2">
    <location>
        <begin position="52"/>
        <end position="62"/>
    </location>
</feature>
<dbReference type="Proteomes" id="UP000318053">
    <property type="component" value="Unassembled WGS sequence"/>
</dbReference>
<dbReference type="PANTHER" id="PTHR16026:SF0">
    <property type="entry name" value="CARTILAGE ACIDIC PROTEIN 1"/>
    <property type="match status" value="1"/>
</dbReference>
<evidence type="ECO:0000259" key="3">
    <source>
        <dbReference type="Pfam" id="PF07593"/>
    </source>
</evidence>
<dbReference type="InterPro" id="IPR027039">
    <property type="entry name" value="Crtac1"/>
</dbReference>
<dbReference type="InterPro" id="IPR011990">
    <property type="entry name" value="TPR-like_helical_dom_sf"/>
</dbReference>
<proteinExistence type="predicted"/>
<dbReference type="SUPFAM" id="SSF48452">
    <property type="entry name" value="TPR-like"/>
    <property type="match status" value="2"/>
</dbReference>
<organism evidence="4 5">
    <name type="scientific">Allorhodopirellula solitaria</name>
    <dbReference type="NCBI Taxonomy" id="2527987"/>
    <lineage>
        <taxon>Bacteria</taxon>
        <taxon>Pseudomonadati</taxon>
        <taxon>Planctomycetota</taxon>
        <taxon>Planctomycetia</taxon>
        <taxon>Pirellulales</taxon>
        <taxon>Pirellulaceae</taxon>
        <taxon>Allorhodopirellula</taxon>
    </lineage>
</organism>
<accession>A0A5C5XWP2</accession>
<dbReference type="OrthoDB" id="5287961at2"/>
<evidence type="ECO:0000256" key="1">
    <source>
        <dbReference type="ARBA" id="ARBA00022729"/>
    </source>
</evidence>
<dbReference type="PANTHER" id="PTHR16026">
    <property type="entry name" value="CARTILAGE ACIDIC PROTEIN 1"/>
    <property type="match status" value="1"/>
</dbReference>
<dbReference type="EMBL" id="SJPK01000006">
    <property type="protein sequence ID" value="TWT66022.1"/>
    <property type="molecule type" value="Genomic_DNA"/>
</dbReference>
<dbReference type="SUPFAM" id="SSF69318">
    <property type="entry name" value="Integrin alpha N-terminal domain"/>
    <property type="match status" value="1"/>
</dbReference>
<evidence type="ECO:0000313" key="5">
    <source>
        <dbReference type="Proteomes" id="UP000318053"/>
    </source>
</evidence>
<dbReference type="InterPro" id="IPR013517">
    <property type="entry name" value="FG-GAP"/>
</dbReference>
<protein>
    <submittedName>
        <fullName evidence="4">ASPIC and UnbV</fullName>
    </submittedName>
</protein>
<reference evidence="4 5" key="1">
    <citation type="submission" date="2019-02" db="EMBL/GenBank/DDBJ databases">
        <title>Deep-cultivation of Planctomycetes and their phenomic and genomic characterization uncovers novel biology.</title>
        <authorList>
            <person name="Wiegand S."/>
            <person name="Jogler M."/>
            <person name="Boedeker C."/>
            <person name="Pinto D."/>
            <person name="Vollmers J."/>
            <person name="Rivas-Marin E."/>
            <person name="Kohn T."/>
            <person name="Peeters S.H."/>
            <person name="Heuer A."/>
            <person name="Rast P."/>
            <person name="Oberbeckmann S."/>
            <person name="Bunk B."/>
            <person name="Jeske O."/>
            <person name="Meyerdierks A."/>
            <person name="Storesund J.E."/>
            <person name="Kallscheuer N."/>
            <person name="Luecker S."/>
            <person name="Lage O.M."/>
            <person name="Pohl T."/>
            <person name="Merkel B.J."/>
            <person name="Hornburger P."/>
            <person name="Mueller R.-W."/>
            <person name="Bruemmer F."/>
            <person name="Labrenz M."/>
            <person name="Spormann A.M."/>
            <person name="Op Den Camp H."/>
            <person name="Overmann J."/>
            <person name="Amann R."/>
            <person name="Jetten M.S.M."/>
            <person name="Mascher T."/>
            <person name="Medema M.H."/>
            <person name="Devos D.P."/>
            <person name="Kaster A.-K."/>
            <person name="Ovreas L."/>
            <person name="Rohde M."/>
            <person name="Galperin M.Y."/>
            <person name="Jogler C."/>
        </authorList>
    </citation>
    <scope>NUCLEOTIDE SEQUENCE [LARGE SCALE GENOMIC DNA]</scope>
    <source>
        <strain evidence="4 5">CA85</strain>
    </source>
</reference>
<keyword evidence="1" id="KW-0732">Signal</keyword>
<evidence type="ECO:0000256" key="2">
    <source>
        <dbReference type="SAM" id="MobiDB-lite"/>
    </source>
</evidence>
<dbReference type="RefSeq" id="WP_146391851.1">
    <property type="nucleotide sequence ID" value="NZ_SJPK01000006.1"/>
</dbReference>
<feature type="region of interest" description="Disordered" evidence="2">
    <location>
        <begin position="52"/>
        <end position="83"/>
    </location>
</feature>
<dbReference type="Gene3D" id="2.130.10.130">
    <property type="entry name" value="Integrin alpha, N-terminal"/>
    <property type="match status" value="2"/>
</dbReference>
<dbReference type="Pfam" id="PF07593">
    <property type="entry name" value="UnbV_ASPIC"/>
    <property type="match status" value="1"/>
</dbReference>
<dbReference type="Pfam" id="PF13517">
    <property type="entry name" value="FG-GAP_3"/>
    <property type="match status" value="1"/>
</dbReference>
<name>A0A5C5XWP2_9BACT</name>
<sequence length="1036" mass="113957">MSVLALPPIQLKFESMFYGQSSPHRRVWVVLLASVLHLAPALMLTGCHQNAAEKQEHAESRGPAKSTGETIATGKDGNPDDSDLLQVAQNHMRRGQADEALQVVTEVLRGQPQNAQALQMSIQIHAGQSQFRKAADLGARLAAIDPGIAPALLASCFDWNLRSGRYDLAETNLLTAIELAPHDIECRRFLVQLYNAQGRRFETRDHVIELIRGKAVTWPEILSLIDLSGPYTLVSYGDLIDESNISLFTLGKMRAAYAGFDMDHDEVIATVQRIVEKCPDSTAASAYYGRLLMENGHDAELMRWFADLPQGIDQQPEYWFTLASWLQQNKRDTEAIRAYGEALRLDSGYREALRALILSLDKTGAEQQAVALRERLAILDQIFRTARDADAEQAMWIASELQKLTRPWESLAWLMHSAETKGNLRQTIAELNQRAAQVSQWADSASPKRIVDARLQKLLGFDLSDWPLPDLDEILNQDIERVASDSMATEASDFQSGHHTSRAALQFDDIASSVGLEIDTKTGFFDQANSFYAHQVNGSGLGVLDYDLDGRPDLYAMQSAGPPNDPQGSHPNQLFRLQPDQSFTDVSVEAQTGDRNYGAGVAVGDINQDGFPDLLLGNVGESVLLVNQGDGTFRNASELIQGNPAVWTSSLAIADVSGDHLPELIQVNYIDDETVFEIQCAGGYLHCRPQGFRAATDRILKGNVDGTFSTWKSIATIADNPKLGLGLVVANFDKQHGNDIFVANDGDLNHYWASAPAEEKSGERFELIELAGLRGCSIGQGGISQACMGIAAGDFNRDGFLDLQVTNFHHEPVNLFIQNRLGFFSDQSTRYGLAAPSMPVLGFGTQTQDYDNDGWLDLATLNGHVYDASDHGVPFRMKSQLFHGSEGGFAMEQPEAAGSYWQQEQLGRALATWDWNRDGRMDLVANHLDQPLAVLENNSAAQNWVQLELIGTASERDAIGAEVTATAGSETWTTYRKAGDGYMASNEAVLHVGIGEVETIDRLEVRWPSGAVQTFVDVSANARYLLIEAEPELYQR</sequence>
<keyword evidence="5" id="KW-1185">Reference proteome</keyword>
<dbReference type="InterPro" id="IPR011519">
    <property type="entry name" value="UnbV_ASPIC"/>
</dbReference>
<feature type="domain" description="ASPIC/UnbV" evidence="3">
    <location>
        <begin position="958"/>
        <end position="1024"/>
    </location>
</feature>
<dbReference type="InterPro" id="IPR028994">
    <property type="entry name" value="Integrin_alpha_N"/>
</dbReference>
<evidence type="ECO:0000313" key="4">
    <source>
        <dbReference type="EMBL" id="TWT66022.1"/>
    </source>
</evidence>
<gene>
    <name evidence="4" type="ORF">CA85_28830</name>
</gene>
<comment type="caution">
    <text evidence="4">The sequence shown here is derived from an EMBL/GenBank/DDBJ whole genome shotgun (WGS) entry which is preliminary data.</text>
</comment>
<dbReference type="AlphaFoldDB" id="A0A5C5XWP2"/>